<sequence>MTDNTPKPAAPGGVKLQRVEGHSEERFLGSDVFESNARNLPPPNGTGTVREEARDIAIYHECDVAVIGGGPAGCAAAWAAAKAGARVTLVERYNCLGGLSTGGLVMWIDRMTDWQGNHVIQGYARHFIDRMPADGVAGPPREDWGSRDPAKFAYWSNRTTAFHGIVQWAPTLCPERMKLNNQEMLLEAGVRIVFHAWAARPLVRDGAARGVIFESKMGRHALMAKVVVDTTGDGDMFARAGADFDTDIEEGDVHHSMNTGWVLGGVNMDRWIDWKVHHPDELRQFMERGRAELGYFQTPYVSWRQDIALFLGPRQSGLSALDVDDQTEVEIRSHRLMQGHCQFFRRHAPGFENVYSLQSAQQLGVRHTRRLAGVGRIERKDWGNGTPVADEVGVSPSISPKFPVISVPYGALVPRNLDGLLVGGRHISCDANSHGFMREIPQCWLTGHAAGVGAALAADKGVEPRAVPVDDIRRVLREQGAHLSDDRAVAAVRAGQAEPVAAK</sequence>
<comment type="caution">
    <text evidence="6">The sequence shown here is derived from an EMBL/GenBank/DDBJ whole genome shotgun (WGS) entry which is preliminary data.</text>
</comment>
<reference evidence="7" key="1">
    <citation type="journal article" date="2019" name="Int. J. Syst. Evol. Microbiol.">
        <title>The Global Catalogue of Microorganisms (GCM) 10K type strain sequencing project: providing services to taxonomists for standard genome sequencing and annotation.</title>
        <authorList>
            <consortium name="The Broad Institute Genomics Platform"/>
            <consortium name="The Broad Institute Genome Sequencing Center for Infectious Disease"/>
            <person name="Wu L."/>
            <person name="Ma J."/>
        </authorList>
    </citation>
    <scope>NUCLEOTIDE SEQUENCE [LARGE SCALE GENOMIC DNA]</scope>
    <source>
        <strain evidence="7">KCTC 52607</strain>
    </source>
</reference>
<dbReference type="Gene3D" id="3.50.50.60">
    <property type="entry name" value="FAD/NAD(P)-binding domain"/>
    <property type="match status" value="1"/>
</dbReference>
<name>A0ABV7E871_9SPHN</name>
<keyword evidence="5" id="KW-0411">Iron-sulfur</keyword>
<dbReference type="PRINTS" id="PR00419">
    <property type="entry name" value="ADXRDTASE"/>
</dbReference>
<dbReference type="Proteomes" id="UP001595456">
    <property type="component" value="Unassembled WGS sequence"/>
</dbReference>
<evidence type="ECO:0000256" key="4">
    <source>
        <dbReference type="ARBA" id="ARBA00023004"/>
    </source>
</evidence>
<evidence type="ECO:0000313" key="7">
    <source>
        <dbReference type="Proteomes" id="UP001595456"/>
    </source>
</evidence>
<accession>A0ABV7E871</accession>
<dbReference type="InterPro" id="IPR039650">
    <property type="entry name" value="HdrA-like"/>
</dbReference>
<dbReference type="SUPFAM" id="SSF51905">
    <property type="entry name" value="FAD/NAD(P)-binding domain"/>
    <property type="match status" value="1"/>
</dbReference>
<organism evidence="6 7">
    <name type="scientific">Alteraurantiacibacter palmitatis</name>
    <dbReference type="NCBI Taxonomy" id="2054628"/>
    <lineage>
        <taxon>Bacteria</taxon>
        <taxon>Pseudomonadati</taxon>
        <taxon>Pseudomonadota</taxon>
        <taxon>Alphaproteobacteria</taxon>
        <taxon>Sphingomonadales</taxon>
        <taxon>Erythrobacteraceae</taxon>
        <taxon>Alteraurantiacibacter</taxon>
    </lineage>
</organism>
<evidence type="ECO:0000313" key="6">
    <source>
        <dbReference type="EMBL" id="MFC3098098.1"/>
    </source>
</evidence>
<keyword evidence="2" id="KW-0479">Metal-binding</keyword>
<evidence type="ECO:0000256" key="3">
    <source>
        <dbReference type="ARBA" id="ARBA00023002"/>
    </source>
</evidence>
<keyword evidence="4" id="KW-0408">Iron</keyword>
<keyword evidence="1" id="KW-0004">4Fe-4S</keyword>
<evidence type="ECO:0000256" key="1">
    <source>
        <dbReference type="ARBA" id="ARBA00022485"/>
    </source>
</evidence>
<dbReference type="InterPro" id="IPR036188">
    <property type="entry name" value="FAD/NAD-bd_sf"/>
</dbReference>
<gene>
    <name evidence="6" type="ORF">ACFODU_09845</name>
</gene>
<dbReference type="PANTHER" id="PTHR43498:SF1">
    <property type="entry name" value="COB--COM HETERODISULFIDE REDUCTASE IRON-SULFUR SUBUNIT A"/>
    <property type="match status" value="1"/>
</dbReference>
<dbReference type="PANTHER" id="PTHR43498">
    <property type="entry name" value="FERREDOXIN:COB-COM HETERODISULFIDE REDUCTASE SUBUNIT A"/>
    <property type="match status" value="1"/>
</dbReference>
<dbReference type="RefSeq" id="WP_336927645.1">
    <property type="nucleotide sequence ID" value="NZ_JBANRO010000020.1"/>
</dbReference>
<evidence type="ECO:0000256" key="5">
    <source>
        <dbReference type="ARBA" id="ARBA00023014"/>
    </source>
</evidence>
<dbReference type="EMBL" id="JBHRST010000014">
    <property type="protein sequence ID" value="MFC3098098.1"/>
    <property type="molecule type" value="Genomic_DNA"/>
</dbReference>
<keyword evidence="3" id="KW-0560">Oxidoreductase</keyword>
<dbReference type="Pfam" id="PF12831">
    <property type="entry name" value="FAD_oxidored"/>
    <property type="match status" value="1"/>
</dbReference>
<evidence type="ECO:0000256" key="2">
    <source>
        <dbReference type="ARBA" id="ARBA00022723"/>
    </source>
</evidence>
<protein>
    <submittedName>
        <fullName evidence="6">FAD-dependent oxidoreductase</fullName>
    </submittedName>
</protein>
<keyword evidence="7" id="KW-1185">Reference proteome</keyword>
<proteinExistence type="predicted"/>